<dbReference type="Gene3D" id="1.10.1660.20">
    <property type="match status" value="1"/>
</dbReference>
<evidence type="ECO:0000259" key="3">
    <source>
        <dbReference type="Pfam" id="PF07825"/>
    </source>
</evidence>
<keyword evidence="5" id="KW-1185">Reference proteome</keyword>
<dbReference type="InterPro" id="IPR038137">
    <property type="entry name" value="Excisionase-like_sf"/>
</dbReference>
<evidence type="ECO:0000313" key="5">
    <source>
        <dbReference type="Proteomes" id="UP001221208"/>
    </source>
</evidence>
<reference evidence="4 5" key="1">
    <citation type="submission" date="2022-10" db="EMBL/GenBank/DDBJ databases">
        <title>Janthinobacterium sp. hw3 Genome sequencing.</title>
        <authorList>
            <person name="Park S."/>
        </authorList>
    </citation>
    <scope>NUCLEOTIDE SEQUENCE [LARGE SCALE GENOMIC DNA]</scope>
    <source>
        <strain evidence="5">hw3</strain>
    </source>
</reference>
<organism evidence="4 5">
    <name type="scientific">Janthinobacterium fluminis</name>
    <dbReference type="NCBI Taxonomy" id="2987524"/>
    <lineage>
        <taxon>Bacteria</taxon>
        <taxon>Pseudomonadati</taxon>
        <taxon>Pseudomonadota</taxon>
        <taxon>Betaproteobacteria</taxon>
        <taxon>Burkholderiales</taxon>
        <taxon>Oxalobacteraceae</taxon>
        <taxon>Janthinobacterium</taxon>
    </lineage>
</organism>
<gene>
    <name evidence="4" type="ORF">OIK44_01320</name>
</gene>
<name>A0ABT5JUZ2_9BURK</name>
<evidence type="ECO:0000256" key="2">
    <source>
        <dbReference type="ARBA" id="ARBA00023172"/>
    </source>
</evidence>
<dbReference type="RefSeq" id="WP_273668851.1">
    <property type="nucleotide sequence ID" value="NZ_JAQQXR010000001.1"/>
</dbReference>
<dbReference type="Proteomes" id="UP001221208">
    <property type="component" value="Unassembled WGS sequence"/>
</dbReference>
<accession>A0ABT5JUZ2</accession>
<sequence>MTTKAIEPRYITLSEWAARMFSKVPHNNTLLKWVHEGRIQPQPKKMGRAWQVRPTAEYQAD</sequence>
<dbReference type="InterPro" id="IPR009061">
    <property type="entry name" value="DNA-bd_dom_put_sf"/>
</dbReference>
<evidence type="ECO:0000256" key="1">
    <source>
        <dbReference type="ARBA" id="ARBA00023125"/>
    </source>
</evidence>
<protein>
    <submittedName>
        <fullName evidence="4">Excisionase</fullName>
    </submittedName>
</protein>
<dbReference type="InterPro" id="IPR012884">
    <property type="entry name" value="Excisionase-like"/>
</dbReference>
<dbReference type="Pfam" id="PF07825">
    <property type="entry name" value="Exc"/>
    <property type="match status" value="1"/>
</dbReference>
<feature type="domain" description="Excisionase-like" evidence="3">
    <location>
        <begin position="10"/>
        <end position="58"/>
    </location>
</feature>
<proteinExistence type="predicted"/>
<keyword evidence="1" id="KW-0238">DNA-binding</keyword>
<keyword evidence="2" id="KW-0233">DNA recombination</keyword>
<evidence type="ECO:0000313" key="4">
    <source>
        <dbReference type="EMBL" id="MDC8756225.1"/>
    </source>
</evidence>
<dbReference type="SUPFAM" id="SSF46955">
    <property type="entry name" value="Putative DNA-binding domain"/>
    <property type="match status" value="1"/>
</dbReference>
<comment type="caution">
    <text evidence="4">The sequence shown here is derived from an EMBL/GenBank/DDBJ whole genome shotgun (WGS) entry which is preliminary data.</text>
</comment>
<dbReference type="EMBL" id="JAQQXR010000001">
    <property type="protein sequence ID" value="MDC8756225.1"/>
    <property type="molecule type" value="Genomic_DNA"/>
</dbReference>